<name>A0A2A7B737_9FIRM</name>
<gene>
    <name evidence="2" type="ORF">CHR60_05600</name>
</gene>
<dbReference type="Gene3D" id="3.40.630.30">
    <property type="match status" value="1"/>
</dbReference>
<evidence type="ECO:0000259" key="1">
    <source>
        <dbReference type="PROSITE" id="PS51186"/>
    </source>
</evidence>
<feature type="domain" description="N-acetyltransferase" evidence="1">
    <location>
        <begin position="119"/>
        <end position="254"/>
    </location>
</feature>
<dbReference type="SUPFAM" id="SSF55729">
    <property type="entry name" value="Acyl-CoA N-acyltransferases (Nat)"/>
    <property type="match status" value="1"/>
</dbReference>
<keyword evidence="2" id="KW-0808">Transferase</keyword>
<accession>A0A2A7B737</accession>
<dbReference type="Pfam" id="PF00583">
    <property type="entry name" value="Acetyltransf_1"/>
    <property type="match status" value="1"/>
</dbReference>
<sequence length="254" mass="27635">MIRQATTPRAKLRFYNACRGKLCLGATMPLALELLGKSQPGRFFAGPTLALDIGGSTAWMAGHANPEELAGFLTFCGCGAVVLDEAEAAPPAGWTRARSHTIFGLTPGRQLPEPKADEALWASLTFDRDPPARPVAEALFPARPARRDDFYSELCTKRSRGRARVWALWQGKTLACTVGAYALANGQAYMACGETDEPLRGRGIGGRLIVRLANELSAEGFQPVFLCAPERVHFYTRLGFEKLGEYARYEAPAK</sequence>
<dbReference type="AlphaFoldDB" id="A0A2A7B737"/>
<proteinExistence type="predicted"/>
<protein>
    <submittedName>
        <fullName evidence="2">GNAT family N-acetyltransferase</fullName>
    </submittedName>
</protein>
<dbReference type="Proteomes" id="UP000220904">
    <property type="component" value="Unassembled WGS sequence"/>
</dbReference>
<dbReference type="OrthoDB" id="1843469at2"/>
<reference evidence="2 3" key="1">
    <citation type="journal article" date="2017" name="Front. Microbiol.">
        <title>New Insights into the Diversity of the Genus Faecalibacterium.</title>
        <authorList>
            <person name="Benevides L."/>
            <person name="Burman S."/>
            <person name="Martin R."/>
            <person name="Robert V."/>
            <person name="Thomas M."/>
            <person name="Miquel S."/>
            <person name="Chain F."/>
            <person name="Sokol H."/>
            <person name="Bermudez-Humaran L.G."/>
            <person name="Morrison M."/>
            <person name="Langella P."/>
            <person name="Azevedo V.A."/>
            <person name="Chatel J.M."/>
            <person name="Soares S."/>
        </authorList>
    </citation>
    <scope>NUCLEOTIDE SEQUENCE [LARGE SCALE GENOMIC DNA]</scope>
    <source>
        <strain evidence="2 3">AHMP21</strain>
    </source>
</reference>
<dbReference type="EMBL" id="NOUV01000011">
    <property type="protein sequence ID" value="PDX87224.1"/>
    <property type="molecule type" value="Genomic_DNA"/>
</dbReference>
<evidence type="ECO:0000313" key="2">
    <source>
        <dbReference type="EMBL" id="PDX87224.1"/>
    </source>
</evidence>
<evidence type="ECO:0000313" key="3">
    <source>
        <dbReference type="Proteomes" id="UP000220904"/>
    </source>
</evidence>
<dbReference type="RefSeq" id="WP_097792114.1">
    <property type="nucleotide sequence ID" value="NZ_NOUV01000011.1"/>
</dbReference>
<dbReference type="InterPro" id="IPR000182">
    <property type="entry name" value="GNAT_dom"/>
</dbReference>
<dbReference type="GO" id="GO:0016747">
    <property type="term" value="F:acyltransferase activity, transferring groups other than amino-acyl groups"/>
    <property type="evidence" value="ECO:0007669"/>
    <property type="project" value="InterPro"/>
</dbReference>
<organism evidence="2 3">
    <name type="scientific">Faecalibacterium prausnitzii</name>
    <dbReference type="NCBI Taxonomy" id="853"/>
    <lineage>
        <taxon>Bacteria</taxon>
        <taxon>Bacillati</taxon>
        <taxon>Bacillota</taxon>
        <taxon>Clostridia</taxon>
        <taxon>Eubacteriales</taxon>
        <taxon>Oscillospiraceae</taxon>
        <taxon>Faecalibacterium</taxon>
    </lineage>
</organism>
<dbReference type="InterPro" id="IPR016181">
    <property type="entry name" value="Acyl_CoA_acyltransferase"/>
</dbReference>
<comment type="caution">
    <text evidence="2">The sequence shown here is derived from an EMBL/GenBank/DDBJ whole genome shotgun (WGS) entry which is preliminary data.</text>
</comment>
<dbReference type="PROSITE" id="PS51186">
    <property type="entry name" value="GNAT"/>
    <property type="match status" value="1"/>
</dbReference>